<sequence length="289" mass="32603">MSTLPEIGPSSEGEDWLYWDVPARTWRRVVLLVVPSEAPKRVRIQHLDPKKRGAAEWVPAARLRVPWAKREGYLASEDRWANAGRHAPSTPTTDAAMVVLAAHAPESLADLAGNGAAGIMQVFDVDELSRLSGVDVVRLATDQDAFVESDVLHLPWPQTEQVLIGLCRRNPLPVLQWLRAEAAREQAAAEARGDSERRDDTELDTNDHPDARRYRQWRDSARERRQTIERWLSVDSPSLASRYLELERMYQELAEEVSSALPRIVASRSQVANDQAQRLRDLLGRDLPS</sequence>
<name>A0A150HGA1_9MICO</name>
<dbReference type="Proteomes" id="UP000075357">
    <property type="component" value="Unassembled WGS sequence"/>
</dbReference>
<dbReference type="AlphaFoldDB" id="A0A150HGA1"/>
<evidence type="ECO:0000313" key="2">
    <source>
        <dbReference type="EMBL" id="KXZ60818.1"/>
    </source>
</evidence>
<proteinExistence type="predicted"/>
<comment type="caution">
    <text evidence="2">The sequence shown here is derived from an EMBL/GenBank/DDBJ whole genome shotgun (WGS) entry which is preliminary data.</text>
</comment>
<protein>
    <submittedName>
        <fullName evidence="2">Uncharacterized protein</fullName>
    </submittedName>
</protein>
<accession>A0A150HGA1</accession>
<feature type="region of interest" description="Disordered" evidence="1">
    <location>
        <begin position="188"/>
        <end position="218"/>
    </location>
</feature>
<reference evidence="2 3" key="1">
    <citation type="submission" date="2016-01" db="EMBL/GenBank/DDBJ databases">
        <title>Draft genome sequences of Microbacterium laevaniformans LCDC 91-0039 and the type strain of Microbacterium hominis LCDC 84-209.</title>
        <authorList>
            <person name="Bernier A.-M."/>
            <person name="Bernard K."/>
        </authorList>
    </citation>
    <scope>NUCLEOTIDE SEQUENCE [LARGE SCALE GENOMIC DNA]</scope>
    <source>
        <strain evidence="2 3">LCDC 91-0039</strain>
    </source>
</reference>
<evidence type="ECO:0000256" key="1">
    <source>
        <dbReference type="SAM" id="MobiDB-lite"/>
    </source>
</evidence>
<organism evidence="2 3">
    <name type="scientific">Microbacterium laevaniformans</name>
    <dbReference type="NCBI Taxonomy" id="36807"/>
    <lineage>
        <taxon>Bacteria</taxon>
        <taxon>Bacillati</taxon>
        <taxon>Actinomycetota</taxon>
        <taxon>Actinomycetes</taxon>
        <taxon>Micrococcales</taxon>
        <taxon>Microbacteriaceae</taxon>
        <taxon>Microbacterium</taxon>
    </lineage>
</organism>
<evidence type="ECO:0000313" key="3">
    <source>
        <dbReference type="Proteomes" id="UP000075357"/>
    </source>
</evidence>
<gene>
    <name evidence="2" type="ORF">Mlaev_01069</name>
</gene>
<feature type="compositionally biased region" description="Basic and acidic residues" evidence="1">
    <location>
        <begin position="191"/>
        <end position="218"/>
    </location>
</feature>
<dbReference type="EMBL" id="LRAD01000026">
    <property type="protein sequence ID" value="KXZ60818.1"/>
    <property type="molecule type" value="Genomic_DNA"/>
</dbReference>
<keyword evidence="3" id="KW-1185">Reference proteome</keyword>
<dbReference type="RefSeq" id="WP_061682538.1">
    <property type="nucleotide sequence ID" value="NZ_LRAD01000026.1"/>
</dbReference>
<dbReference type="PATRIC" id="fig|36807.3.peg.1098"/>